<dbReference type="CDD" id="cd08414">
    <property type="entry name" value="PBP2_LTTR_aromatics_like"/>
    <property type="match status" value="1"/>
</dbReference>
<dbReference type="SUPFAM" id="SSF53850">
    <property type="entry name" value="Periplasmic binding protein-like II"/>
    <property type="match status" value="1"/>
</dbReference>
<evidence type="ECO:0000256" key="2">
    <source>
        <dbReference type="ARBA" id="ARBA00023015"/>
    </source>
</evidence>
<dbReference type="GO" id="GO:0003700">
    <property type="term" value="F:DNA-binding transcription factor activity"/>
    <property type="evidence" value="ECO:0007669"/>
    <property type="project" value="InterPro"/>
</dbReference>
<evidence type="ECO:0000313" key="7">
    <source>
        <dbReference type="Proteomes" id="UP000284322"/>
    </source>
</evidence>
<dbReference type="Gene3D" id="1.10.10.10">
    <property type="entry name" value="Winged helix-like DNA-binding domain superfamily/Winged helix DNA-binding domain"/>
    <property type="match status" value="1"/>
</dbReference>
<evidence type="ECO:0000256" key="1">
    <source>
        <dbReference type="ARBA" id="ARBA00009437"/>
    </source>
</evidence>
<keyword evidence="2" id="KW-0805">Transcription regulation</keyword>
<dbReference type="PRINTS" id="PR00039">
    <property type="entry name" value="HTHLYSR"/>
</dbReference>
<reference evidence="6 7" key="1">
    <citation type="submission" date="2018-09" db="EMBL/GenBank/DDBJ databases">
        <title>Altererythrobacter sp.Ery1 and Ery12, the genome sequencing of novel strains in genus Alterythrobacter.</title>
        <authorList>
            <person name="Cheng H."/>
            <person name="Wu Y.-H."/>
            <person name="Fang C."/>
            <person name="Xu X.-W."/>
        </authorList>
    </citation>
    <scope>NUCLEOTIDE SEQUENCE [LARGE SCALE GENOMIC DNA]</scope>
    <source>
        <strain evidence="6 7">Ery12</strain>
    </source>
</reference>
<keyword evidence="4" id="KW-0804">Transcription</keyword>
<dbReference type="SUPFAM" id="SSF46785">
    <property type="entry name" value="Winged helix' DNA-binding domain"/>
    <property type="match status" value="1"/>
</dbReference>
<name>A0A419QXU1_9SPHN</name>
<dbReference type="AlphaFoldDB" id="A0A419QXU1"/>
<keyword evidence="3" id="KW-0238">DNA-binding</keyword>
<dbReference type="GO" id="GO:0003677">
    <property type="term" value="F:DNA binding"/>
    <property type="evidence" value="ECO:0007669"/>
    <property type="project" value="UniProtKB-KW"/>
</dbReference>
<evidence type="ECO:0000256" key="3">
    <source>
        <dbReference type="ARBA" id="ARBA00023125"/>
    </source>
</evidence>
<organism evidence="6 7">
    <name type="scientific">Tsuneonella suprasediminis</name>
    <dbReference type="NCBI Taxonomy" id="2306996"/>
    <lineage>
        <taxon>Bacteria</taxon>
        <taxon>Pseudomonadati</taxon>
        <taxon>Pseudomonadota</taxon>
        <taxon>Alphaproteobacteria</taxon>
        <taxon>Sphingomonadales</taxon>
        <taxon>Erythrobacteraceae</taxon>
        <taxon>Tsuneonella</taxon>
    </lineage>
</organism>
<dbReference type="Pfam" id="PF03466">
    <property type="entry name" value="LysR_substrate"/>
    <property type="match status" value="1"/>
</dbReference>
<sequence length="315" mass="35478">MIELKQLRYLLAAADAGSFSRAARLLNIKQATLSRQIGHIEKRLGMHLFDRSLRGAKLTEHGEFYIRSVERLVTEFDELNSWVRATCCGTTGHLTVGFHTSFSAGNLRATVTEFGDKHPDVKMRGVERERKRLLGGLENRTLDLAVMAGEIFYAGLRARPFWSERILVALPEQHDLAVRERITWPDLAGEHFLLAAHETGPENAQILYGKLANSGVRPTIDVEEICRDSLLSVVSLGKHISIVTETAVGFHYPGIIFREIHENGGQVWLGFSGYWHEENDNPVLKRFLDFVEARYSLPPVNGCPRSRGFTRDAQT</sequence>
<dbReference type="EMBL" id="RAHJ01000022">
    <property type="protein sequence ID" value="RJX65455.1"/>
    <property type="molecule type" value="Genomic_DNA"/>
</dbReference>
<dbReference type="Gene3D" id="3.40.190.10">
    <property type="entry name" value="Periplasmic binding protein-like II"/>
    <property type="match status" value="2"/>
</dbReference>
<dbReference type="Proteomes" id="UP000284322">
    <property type="component" value="Unassembled WGS sequence"/>
</dbReference>
<proteinExistence type="inferred from homology"/>
<gene>
    <name evidence="6" type="ORF">D6858_14095</name>
</gene>
<dbReference type="RefSeq" id="WP_120111989.1">
    <property type="nucleotide sequence ID" value="NZ_RAHJ01000022.1"/>
</dbReference>
<dbReference type="InterPro" id="IPR000847">
    <property type="entry name" value="LysR_HTH_N"/>
</dbReference>
<comment type="caution">
    <text evidence="6">The sequence shown here is derived from an EMBL/GenBank/DDBJ whole genome shotgun (WGS) entry which is preliminary data.</text>
</comment>
<dbReference type="InterPro" id="IPR036390">
    <property type="entry name" value="WH_DNA-bd_sf"/>
</dbReference>
<accession>A0A419QXU1</accession>
<evidence type="ECO:0000256" key="4">
    <source>
        <dbReference type="ARBA" id="ARBA00023163"/>
    </source>
</evidence>
<dbReference type="Pfam" id="PF00126">
    <property type="entry name" value="HTH_1"/>
    <property type="match status" value="1"/>
</dbReference>
<evidence type="ECO:0000313" key="6">
    <source>
        <dbReference type="EMBL" id="RJX65455.1"/>
    </source>
</evidence>
<dbReference type="GO" id="GO:0032993">
    <property type="term" value="C:protein-DNA complex"/>
    <property type="evidence" value="ECO:0007669"/>
    <property type="project" value="TreeGrafter"/>
</dbReference>
<comment type="similarity">
    <text evidence="1">Belongs to the LysR transcriptional regulatory family.</text>
</comment>
<dbReference type="OrthoDB" id="7216893at2"/>
<dbReference type="PANTHER" id="PTHR30346">
    <property type="entry name" value="TRANSCRIPTIONAL DUAL REGULATOR HCAR-RELATED"/>
    <property type="match status" value="1"/>
</dbReference>
<dbReference type="InterPro" id="IPR005119">
    <property type="entry name" value="LysR_subst-bd"/>
</dbReference>
<dbReference type="PANTHER" id="PTHR30346:SF0">
    <property type="entry name" value="HCA OPERON TRANSCRIPTIONAL ACTIVATOR HCAR"/>
    <property type="match status" value="1"/>
</dbReference>
<dbReference type="FunFam" id="1.10.10.10:FF:000001">
    <property type="entry name" value="LysR family transcriptional regulator"/>
    <property type="match status" value="1"/>
</dbReference>
<evidence type="ECO:0000259" key="5">
    <source>
        <dbReference type="PROSITE" id="PS50931"/>
    </source>
</evidence>
<dbReference type="PROSITE" id="PS50931">
    <property type="entry name" value="HTH_LYSR"/>
    <property type="match status" value="1"/>
</dbReference>
<feature type="domain" description="HTH lysR-type" evidence="5">
    <location>
        <begin position="2"/>
        <end position="59"/>
    </location>
</feature>
<dbReference type="InterPro" id="IPR036388">
    <property type="entry name" value="WH-like_DNA-bd_sf"/>
</dbReference>
<protein>
    <submittedName>
        <fullName evidence="6">LysR family transcriptional regulator</fullName>
    </submittedName>
</protein>
<keyword evidence="7" id="KW-1185">Reference proteome</keyword>